<name>A0AA47N639_MERPO</name>
<reference evidence="2" key="1">
    <citation type="journal article" date="2023" name="Front. Mar. Sci.">
        <title>A new Merluccius polli reference genome to investigate the effects of global change in West African waters.</title>
        <authorList>
            <person name="Mateo J.L."/>
            <person name="Blanco-Fernandez C."/>
            <person name="Garcia-Vazquez E."/>
            <person name="Machado-Schiaffino G."/>
        </authorList>
    </citation>
    <scope>NUCLEOTIDE SEQUENCE</scope>
    <source>
        <strain evidence="2">C29</strain>
        <tissue evidence="2">Fin</tissue>
    </source>
</reference>
<proteinExistence type="predicted"/>
<evidence type="ECO:0000313" key="2">
    <source>
        <dbReference type="EMBL" id="KAK0152385.1"/>
    </source>
</evidence>
<gene>
    <name evidence="2" type="ORF">N1851_006099</name>
</gene>
<comment type="caution">
    <text evidence="2">The sequence shown here is derived from an EMBL/GenBank/DDBJ whole genome shotgun (WGS) entry which is preliminary data.</text>
</comment>
<dbReference type="EMBL" id="JAOPHQ010001055">
    <property type="protein sequence ID" value="KAK0152385.1"/>
    <property type="molecule type" value="Genomic_DNA"/>
</dbReference>
<dbReference type="Proteomes" id="UP001174136">
    <property type="component" value="Unassembled WGS sequence"/>
</dbReference>
<evidence type="ECO:0000256" key="1">
    <source>
        <dbReference type="SAM" id="MobiDB-lite"/>
    </source>
</evidence>
<sequence length="176" mass="19124">MVIWSEVAKKVILIELTVPWEDGCSDAHERKATKYQDLVQQCRDKGWQAWLFPVEVGCMGFPAQSVWNTLTALGIRGRERKTAARRSMSTRGILALWTTLLHHKDEDAGKDAEDAEDAEAAKDTALRRGESCGLSALDTGVQVWPGPSQPAGQDVSGCSSSPSTALMDDVGIRPIG</sequence>
<feature type="region of interest" description="Disordered" evidence="1">
    <location>
        <begin position="138"/>
        <end position="176"/>
    </location>
</feature>
<accession>A0AA47N639</accession>
<organism evidence="2 3">
    <name type="scientific">Merluccius polli</name>
    <name type="common">Benguela hake</name>
    <name type="synonym">Merluccius cadenati</name>
    <dbReference type="NCBI Taxonomy" id="89951"/>
    <lineage>
        <taxon>Eukaryota</taxon>
        <taxon>Metazoa</taxon>
        <taxon>Chordata</taxon>
        <taxon>Craniata</taxon>
        <taxon>Vertebrata</taxon>
        <taxon>Euteleostomi</taxon>
        <taxon>Actinopterygii</taxon>
        <taxon>Neopterygii</taxon>
        <taxon>Teleostei</taxon>
        <taxon>Neoteleostei</taxon>
        <taxon>Acanthomorphata</taxon>
        <taxon>Zeiogadaria</taxon>
        <taxon>Gadariae</taxon>
        <taxon>Gadiformes</taxon>
        <taxon>Gadoidei</taxon>
        <taxon>Merlucciidae</taxon>
        <taxon>Merluccius</taxon>
    </lineage>
</organism>
<evidence type="ECO:0000313" key="3">
    <source>
        <dbReference type="Proteomes" id="UP001174136"/>
    </source>
</evidence>
<protein>
    <submittedName>
        <fullName evidence="2">Uncharacterized protein</fullName>
    </submittedName>
</protein>
<dbReference type="AlphaFoldDB" id="A0AA47N639"/>
<keyword evidence="3" id="KW-1185">Reference proteome</keyword>